<accession>A0ACB8YJ99</accession>
<dbReference type="Proteomes" id="UP001055879">
    <property type="component" value="Linkage Group LG12"/>
</dbReference>
<evidence type="ECO:0000313" key="1">
    <source>
        <dbReference type="EMBL" id="KAI3685577.1"/>
    </source>
</evidence>
<gene>
    <name evidence="1" type="ORF">L6452_34825</name>
</gene>
<proteinExistence type="predicted"/>
<protein>
    <submittedName>
        <fullName evidence="1">Uncharacterized protein</fullName>
    </submittedName>
</protein>
<comment type="caution">
    <text evidence="1">The sequence shown here is derived from an EMBL/GenBank/DDBJ whole genome shotgun (WGS) entry which is preliminary data.</text>
</comment>
<reference evidence="2" key="1">
    <citation type="journal article" date="2022" name="Mol. Ecol. Resour.">
        <title>The genomes of chicory, endive, great burdock and yacon provide insights into Asteraceae palaeo-polyploidization history and plant inulin production.</title>
        <authorList>
            <person name="Fan W."/>
            <person name="Wang S."/>
            <person name="Wang H."/>
            <person name="Wang A."/>
            <person name="Jiang F."/>
            <person name="Liu H."/>
            <person name="Zhao H."/>
            <person name="Xu D."/>
            <person name="Zhang Y."/>
        </authorList>
    </citation>
    <scope>NUCLEOTIDE SEQUENCE [LARGE SCALE GENOMIC DNA]</scope>
    <source>
        <strain evidence="2">cv. Niubang</strain>
    </source>
</reference>
<keyword evidence="2" id="KW-1185">Reference proteome</keyword>
<evidence type="ECO:0000313" key="2">
    <source>
        <dbReference type="Proteomes" id="UP001055879"/>
    </source>
</evidence>
<reference evidence="1 2" key="2">
    <citation type="journal article" date="2022" name="Mol. Ecol. Resour.">
        <title>The genomes of chicory, endive, great burdock and yacon provide insights into Asteraceae paleo-polyploidization history and plant inulin production.</title>
        <authorList>
            <person name="Fan W."/>
            <person name="Wang S."/>
            <person name="Wang H."/>
            <person name="Wang A."/>
            <person name="Jiang F."/>
            <person name="Liu H."/>
            <person name="Zhao H."/>
            <person name="Xu D."/>
            <person name="Zhang Y."/>
        </authorList>
    </citation>
    <scope>NUCLEOTIDE SEQUENCE [LARGE SCALE GENOMIC DNA]</scope>
    <source>
        <strain evidence="2">cv. Niubang</strain>
    </source>
</reference>
<name>A0ACB8YJ99_ARCLA</name>
<sequence>MDNASLHYIRLFHAVVYDLHVDYTYIFWTELSERVQDKLTHKKRKFIPFIRYLKLIIRSMLRSNPAIPRRLSWPQVPDTEMTYIQKPKQSFNYSMTIPNALIANYADMTDDSVVQYCMENDFLEADQDEPSHDAQAASFHTEKEVDTAVEQEDDDDDTAAGNDLASDKDGDDDDTDENDGNDGDQPDIRVYERKSKEPKVHIQEDVMSEEESIPINAAIVGFHVDELDLAFANASTHHRVQDSTVSLSCLEVSSTVDTSSVEVRDTTEKFTNLNEVIRQLNERFEEQKNEEIQKLKALFKGKMPEIDTSMISEVIPFRRPSGVVIRQLSSTFSTASAIVSIPLPPPFMQSVGLSSSVPSTTTCPPVSSSIPVSDLPISELSDMFYAPRTNFSDIKEALSLMTQALTALSDRFDHHDLNCRTEAGPSLKRRHDQDDPDPQGHEGEMAKRQRVEGSSVRDDQTQENVADKEKSTDNVQDCNVEDLVHNMLESVDLSAMPNMLNISQHNIENNMQIVVYEDPDFASKSVVLDDSEIANDMRSFFANFIEINSDHDDNIIYEKICKVKEEEYEDIVVISDTEDDSIFMDEKDEEIADLLYRDLPSQEEIPEASPSTSITAADTSPTTTAPSGTFEVGQSSRAQADVPPSEPSNIFVSRRRPINIHAILGVEKESEEYQYEYLMFIKCQCRGKNLISSPHLIVRVMTVKINKFVNIWYLYHRTQDISQALFVIKRFIRRQIRFYRVFDFQMAAESFQLVANLLKPNGSLPNLDSYPLFTILQDPFGVIYRNGLGQNCFLRFEEISHYSDETLKVIKLQLEQRLKNAQRILLETRRNLYQFENDEIQLLKNTLNIIGEKLILRSTLRRLEVLLGLNRLRQREERQ</sequence>
<dbReference type="EMBL" id="CM042058">
    <property type="protein sequence ID" value="KAI3685577.1"/>
    <property type="molecule type" value="Genomic_DNA"/>
</dbReference>
<organism evidence="1 2">
    <name type="scientific">Arctium lappa</name>
    <name type="common">Greater burdock</name>
    <name type="synonym">Lappa major</name>
    <dbReference type="NCBI Taxonomy" id="4217"/>
    <lineage>
        <taxon>Eukaryota</taxon>
        <taxon>Viridiplantae</taxon>
        <taxon>Streptophyta</taxon>
        <taxon>Embryophyta</taxon>
        <taxon>Tracheophyta</taxon>
        <taxon>Spermatophyta</taxon>
        <taxon>Magnoliopsida</taxon>
        <taxon>eudicotyledons</taxon>
        <taxon>Gunneridae</taxon>
        <taxon>Pentapetalae</taxon>
        <taxon>asterids</taxon>
        <taxon>campanulids</taxon>
        <taxon>Asterales</taxon>
        <taxon>Asteraceae</taxon>
        <taxon>Carduoideae</taxon>
        <taxon>Cardueae</taxon>
        <taxon>Arctiinae</taxon>
        <taxon>Arctium</taxon>
    </lineage>
</organism>